<evidence type="ECO:0000313" key="1">
    <source>
        <dbReference type="EMBL" id="ADZ76611.1"/>
    </source>
</evidence>
<dbReference type="AlphaFoldDB" id="F4CDW7"/>
<dbReference type="EMBL" id="CP002584">
    <property type="protein sequence ID" value="ADZ76611.1"/>
    <property type="molecule type" value="Genomic_DNA"/>
</dbReference>
<organism evidence="1">
    <name type="scientific">Sphingobacterium sp. (strain 21)</name>
    <dbReference type="NCBI Taxonomy" id="743722"/>
    <lineage>
        <taxon>Bacteria</taxon>
        <taxon>Pseudomonadati</taxon>
        <taxon>Bacteroidota</taxon>
        <taxon>Sphingobacteriia</taxon>
        <taxon>Sphingobacteriales</taxon>
        <taxon>Sphingobacteriaceae</taxon>
        <taxon>Sphingobacterium</taxon>
    </lineage>
</organism>
<proteinExistence type="predicted"/>
<protein>
    <recommendedName>
        <fullName evidence="2">DUF4198 domain-containing protein</fullName>
    </recommendedName>
</protein>
<name>F4CDW7_SPHS2</name>
<gene>
    <name evidence="1" type="ordered locus">Sph21_0018</name>
</gene>
<dbReference type="HOGENOM" id="CLU_1045157_0_0_10"/>
<dbReference type="InterPro" id="IPR019613">
    <property type="entry name" value="DUF4198"/>
</dbReference>
<sequence>MLGLDLLNVEDSPMYNMIKSFLVISSFLVLLIFQANAQDYSLIADKYVASSGDSVTYTIYQGRGLESSEIAPEAVKNLIYANYTQGGKKVADTIPLNKDFLKYAAVQQNGGQSLLTIEFKGGAVTYDQLVVEDFAKTENLTDLASVIDSSGFTTEYTANTFFTAKALTITDKSNGNLYKAKECKQLEIILEQNPYKLQYGDDITAVILLDGKPLEGTSTTIYTKSGNGQVHAAKYRSNAEGKIYFKLNRSGLWLLQTVYANPSQEKGINYNYYQSSFSFRFQ</sequence>
<dbReference type="PATRIC" id="fig|743722.3.peg.19"/>
<accession>F4CDW7</accession>
<dbReference type="STRING" id="743722.Sph21_0018"/>
<dbReference type="eggNOG" id="COG5266">
    <property type="taxonomic scope" value="Bacteria"/>
</dbReference>
<dbReference type="Pfam" id="PF10670">
    <property type="entry name" value="DUF4198"/>
    <property type="match status" value="1"/>
</dbReference>
<reference evidence="1" key="1">
    <citation type="submission" date="2011-03" db="EMBL/GenBank/DDBJ databases">
        <title>Complete sequence of Sphingobacterium sp. 21.</title>
        <authorList>
            <consortium name="US DOE Joint Genome Institute"/>
            <person name="Lucas S."/>
            <person name="Copeland A."/>
            <person name="Lapidus A."/>
            <person name="Cheng J.-F."/>
            <person name="Goodwin L."/>
            <person name="Pitluck S."/>
            <person name="Davenport K."/>
            <person name="Detter J.C."/>
            <person name="Han C."/>
            <person name="Tapia R."/>
            <person name="Land M."/>
            <person name="Hauser L."/>
            <person name="Kyrpides N."/>
            <person name="Ivanova N."/>
            <person name="Ovchinnikova G."/>
            <person name="Pagani I."/>
            <person name="Siebers A.K."/>
            <person name="Allgaier M."/>
            <person name="Thelen M.P."/>
            <person name="Hugenholtz P."/>
            <person name="Woyke T."/>
        </authorList>
    </citation>
    <scope>NUCLEOTIDE SEQUENCE</scope>
    <source>
        <strain evidence="1">21</strain>
    </source>
</reference>
<dbReference type="KEGG" id="shg:Sph21_0018"/>
<evidence type="ECO:0008006" key="2">
    <source>
        <dbReference type="Google" id="ProtNLM"/>
    </source>
</evidence>